<name>A0ABQ0Q1F0_9PROT</name>
<protein>
    <submittedName>
        <fullName evidence="1">Uncharacterized protein</fullName>
    </submittedName>
</protein>
<dbReference type="Proteomes" id="UP001065047">
    <property type="component" value="Unassembled WGS sequence"/>
</dbReference>
<dbReference type="InterPro" id="IPR032675">
    <property type="entry name" value="LRR_dom_sf"/>
</dbReference>
<keyword evidence="2" id="KW-1185">Reference proteome</keyword>
<proteinExistence type="predicted"/>
<dbReference type="Gene3D" id="3.80.10.10">
    <property type="entry name" value="Ribonuclease Inhibitor"/>
    <property type="match status" value="1"/>
</dbReference>
<reference evidence="1" key="1">
    <citation type="submission" date="2013-04" db="EMBL/GenBank/DDBJ databases">
        <title>The genome sequencing project of 58 acetic acid bacteria.</title>
        <authorList>
            <person name="Okamoto-Kainuma A."/>
            <person name="Ishikawa M."/>
            <person name="Umino S."/>
            <person name="Koizumi Y."/>
            <person name="Shiwa Y."/>
            <person name="Yoshikawa H."/>
            <person name="Matsutani M."/>
            <person name="Matsushita K."/>
        </authorList>
    </citation>
    <scope>NUCLEOTIDE SEQUENCE</scope>
    <source>
        <strain evidence="1">DSM 14337</strain>
    </source>
</reference>
<evidence type="ECO:0000313" key="2">
    <source>
        <dbReference type="Proteomes" id="UP001065047"/>
    </source>
</evidence>
<accession>A0ABQ0Q1F0</accession>
<comment type="caution">
    <text evidence="1">The sequence shown here is derived from an EMBL/GenBank/DDBJ whole genome shotgun (WGS) entry which is preliminary data.</text>
</comment>
<organism evidence="1 2">
    <name type="scientific">Acetobacter malorum DSM 14337</name>
    <dbReference type="NCBI Taxonomy" id="1307910"/>
    <lineage>
        <taxon>Bacteria</taxon>
        <taxon>Pseudomonadati</taxon>
        <taxon>Pseudomonadota</taxon>
        <taxon>Alphaproteobacteria</taxon>
        <taxon>Acetobacterales</taxon>
        <taxon>Acetobacteraceae</taxon>
        <taxon>Acetobacter</taxon>
    </lineage>
</organism>
<dbReference type="EMBL" id="BAPF01000059">
    <property type="protein sequence ID" value="GBQ86727.1"/>
    <property type="molecule type" value="Genomic_DNA"/>
</dbReference>
<evidence type="ECO:0000313" key="1">
    <source>
        <dbReference type="EMBL" id="GBQ86727.1"/>
    </source>
</evidence>
<gene>
    <name evidence="1" type="ORF">AA14337_3399</name>
</gene>
<sequence>MSIWACPVENLPDGLDLITDLTIGKNVAIRSLPSSLSAKKVSITDCPIFEVVPPETRVGWLSIVRCNAFRVLPENLNCPDGLTLAGCNSFTSLPNKLTVGQRFYLSCDNVRLEGTAGLNVDTLEISGCPLIKTLPEDLVVKGSIIAERSHVEGISWDVWDKNDGKIILPHSCVLPSPPSADCGPAL</sequence>